<dbReference type="PANTHER" id="PTHR33692:SF1">
    <property type="entry name" value="RIBOSOME MATURATION FACTOR RIMM"/>
    <property type="match status" value="1"/>
</dbReference>
<evidence type="ECO:0000313" key="9">
    <source>
        <dbReference type="Proteomes" id="UP001596500"/>
    </source>
</evidence>
<keyword evidence="1 5" id="KW-0963">Cytoplasm</keyword>
<dbReference type="NCBIfam" id="TIGR02273">
    <property type="entry name" value="16S_RimM"/>
    <property type="match status" value="1"/>
</dbReference>
<keyword evidence="4 5" id="KW-0143">Chaperone</keyword>
<dbReference type="InterPro" id="IPR027275">
    <property type="entry name" value="PRC-brl_dom"/>
</dbReference>
<dbReference type="SUPFAM" id="SSF50346">
    <property type="entry name" value="PRC-barrel domain"/>
    <property type="match status" value="1"/>
</dbReference>
<dbReference type="InterPro" id="IPR002676">
    <property type="entry name" value="RimM_N"/>
</dbReference>
<evidence type="ECO:0000259" key="7">
    <source>
        <dbReference type="Pfam" id="PF05239"/>
    </source>
</evidence>
<comment type="domain">
    <text evidence="5">The PRC barrel domain binds ribosomal protein uS19.</text>
</comment>
<dbReference type="RefSeq" id="WP_379866278.1">
    <property type="nucleotide sequence ID" value="NZ_JBHTBW010000047.1"/>
</dbReference>
<gene>
    <name evidence="5 8" type="primary">rimM</name>
    <name evidence="8" type="ORF">ACFQNG_15170</name>
</gene>
<dbReference type="InterPro" id="IPR009000">
    <property type="entry name" value="Transl_B-barrel_sf"/>
</dbReference>
<dbReference type="SUPFAM" id="SSF50447">
    <property type="entry name" value="Translation proteins"/>
    <property type="match status" value="1"/>
</dbReference>
<keyword evidence="2 5" id="KW-0690">Ribosome biogenesis</keyword>
<name>A0ABW2RN33_9BACL</name>
<comment type="subunit">
    <text evidence="5">Binds ribosomal protein uS19.</text>
</comment>
<dbReference type="PANTHER" id="PTHR33692">
    <property type="entry name" value="RIBOSOME MATURATION FACTOR RIMM"/>
    <property type="match status" value="1"/>
</dbReference>
<comment type="caution">
    <text evidence="8">The sequence shown here is derived from an EMBL/GenBank/DDBJ whole genome shotgun (WGS) entry which is preliminary data.</text>
</comment>
<keyword evidence="3 5" id="KW-0698">rRNA processing</keyword>
<accession>A0ABW2RN33</accession>
<reference evidence="9" key="1">
    <citation type="journal article" date="2019" name="Int. J. Syst. Evol. Microbiol.">
        <title>The Global Catalogue of Microorganisms (GCM) 10K type strain sequencing project: providing services to taxonomists for standard genome sequencing and annotation.</title>
        <authorList>
            <consortium name="The Broad Institute Genomics Platform"/>
            <consortium name="The Broad Institute Genome Sequencing Center for Infectious Disease"/>
            <person name="Wu L."/>
            <person name="Ma J."/>
        </authorList>
    </citation>
    <scope>NUCLEOTIDE SEQUENCE [LARGE SCALE GENOMIC DNA]</scope>
    <source>
        <strain evidence="9">CGMCC 1.12942</strain>
    </source>
</reference>
<evidence type="ECO:0000256" key="1">
    <source>
        <dbReference type="ARBA" id="ARBA00022490"/>
    </source>
</evidence>
<dbReference type="Proteomes" id="UP001596500">
    <property type="component" value="Unassembled WGS sequence"/>
</dbReference>
<dbReference type="InterPro" id="IPR011961">
    <property type="entry name" value="RimM"/>
</dbReference>
<feature type="domain" description="PRC-barrel" evidence="7">
    <location>
        <begin position="101"/>
        <end position="174"/>
    </location>
</feature>
<dbReference type="HAMAP" id="MF_00014">
    <property type="entry name" value="Ribosome_mat_RimM"/>
    <property type="match status" value="1"/>
</dbReference>
<evidence type="ECO:0000256" key="2">
    <source>
        <dbReference type="ARBA" id="ARBA00022517"/>
    </source>
</evidence>
<dbReference type="Pfam" id="PF01782">
    <property type="entry name" value="RimM"/>
    <property type="match status" value="1"/>
</dbReference>
<dbReference type="Gene3D" id="2.40.30.60">
    <property type="entry name" value="RimM"/>
    <property type="match status" value="1"/>
</dbReference>
<feature type="domain" description="RimM N-terminal" evidence="6">
    <location>
        <begin position="9"/>
        <end position="92"/>
    </location>
</feature>
<comment type="similarity">
    <text evidence="5">Belongs to the RimM family.</text>
</comment>
<evidence type="ECO:0000256" key="3">
    <source>
        <dbReference type="ARBA" id="ARBA00022552"/>
    </source>
</evidence>
<dbReference type="Pfam" id="PF05239">
    <property type="entry name" value="PRC"/>
    <property type="match status" value="1"/>
</dbReference>
<comment type="subcellular location">
    <subcellularLocation>
        <location evidence="5">Cytoplasm</location>
    </subcellularLocation>
</comment>
<proteinExistence type="inferred from homology"/>
<dbReference type="EMBL" id="JBHTBW010000047">
    <property type="protein sequence ID" value="MFC7442428.1"/>
    <property type="molecule type" value="Genomic_DNA"/>
</dbReference>
<dbReference type="InterPro" id="IPR036976">
    <property type="entry name" value="RimM_N_sf"/>
</dbReference>
<keyword evidence="9" id="KW-1185">Reference proteome</keyword>
<organism evidence="8 9">
    <name type="scientific">Laceyella putida</name>
    <dbReference type="NCBI Taxonomy" id="110101"/>
    <lineage>
        <taxon>Bacteria</taxon>
        <taxon>Bacillati</taxon>
        <taxon>Bacillota</taxon>
        <taxon>Bacilli</taxon>
        <taxon>Bacillales</taxon>
        <taxon>Thermoactinomycetaceae</taxon>
        <taxon>Laceyella</taxon>
    </lineage>
</organism>
<protein>
    <recommendedName>
        <fullName evidence="5">Ribosome maturation factor RimM</fullName>
    </recommendedName>
</protein>
<evidence type="ECO:0000313" key="8">
    <source>
        <dbReference type="EMBL" id="MFC7442428.1"/>
    </source>
</evidence>
<evidence type="ECO:0000259" key="6">
    <source>
        <dbReference type="Pfam" id="PF01782"/>
    </source>
</evidence>
<sequence length="176" mass="19849">MNTAEYLNVGRFVGTHGVRGEVRILSVTDFPDVRFAPGSTLLLAHPSMKEPLSLTVEKSRPHKSVWLVKFKEWDNINEAEPYKGGKFVVSKEDLAPVNEEEGEFYFHQIIGCTVVTTEGKELGTVRDILALPANDVWVVRPDGKGKELLLPYIADVVKQVDIKERRITIEWMEGLD</sequence>
<evidence type="ECO:0000256" key="5">
    <source>
        <dbReference type="HAMAP-Rule" id="MF_00014"/>
    </source>
</evidence>
<dbReference type="InterPro" id="IPR011033">
    <property type="entry name" value="PRC_barrel-like_sf"/>
</dbReference>
<dbReference type="Gene3D" id="2.30.30.240">
    <property type="entry name" value="PRC-barrel domain"/>
    <property type="match status" value="1"/>
</dbReference>
<comment type="function">
    <text evidence="5">An accessory protein needed during the final step in the assembly of 30S ribosomal subunit, possibly for assembly of the head region. Essential for efficient processing of 16S rRNA. May be needed both before and after RbfA during the maturation of 16S rRNA. It has affinity for free ribosomal 30S subunits but not for 70S ribosomes.</text>
</comment>
<evidence type="ECO:0000256" key="4">
    <source>
        <dbReference type="ARBA" id="ARBA00023186"/>
    </source>
</evidence>